<dbReference type="AlphaFoldDB" id="A0AAW3ZLD3"/>
<dbReference type="Gene3D" id="3.30.70.270">
    <property type="match status" value="1"/>
</dbReference>
<evidence type="ECO:0000259" key="2">
    <source>
        <dbReference type="PROSITE" id="PS50887"/>
    </source>
</evidence>
<protein>
    <submittedName>
        <fullName evidence="3">EAL domain-containing protein</fullName>
    </submittedName>
</protein>
<evidence type="ECO:0000313" key="3">
    <source>
        <dbReference type="EMBL" id="MBD8525487.1"/>
    </source>
</evidence>
<dbReference type="Proteomes" id="UP000613768">
    <property type="component" value="Unassembled WGS sequence"/>
</dbReference>
<dbReference type="CDD" id="cd01948">
    <property type="entry name" value="EAL"/>
    <property type="match status" value="1"/>
</dbReference>
<evidence type="ECO:0000259" key="1">
    <source>
        <dbReference type="PROSITE" id="PS50883"/>
    </source>
</evidence>
<dbReference type="GO" id="GO:0071111">
    <property type="term" value="F:cyclic-guanylate-specific phosphodiesterase activity"/>
    <property type="evidence" value="ECO:0007669"/>
    <property type="project" value="InterPro"/>
</dbReference>
<dbReference type="InterPro" id="IPR050706">
    <property type="entry name" value="Cyclic-di-GMP_PDE-like"/>
</dbReference>
<gene>
    <name evidence="3" type="ORF">IFO71_06995</name>
</gene>
<sequence length="796" mass="88258">MSSLRLRTLLGVSLLAAALLVAAVPLSRLMLEPSFDQFELDSAQQSMERLRLLLQSEARTFQEVTRDYAHWSETVALLRGNRPHWRQKHLDDSVFTLFDFDAVLIASPDLQRSFSFVPAGGRLWADEAESNTLFKQLEQRWLDDAETRSVLTVERPRADIEFHQGEPYLVARSSVLDPADSTRTAHGLMVWLRKLDASRLAVMHRAAQLPFSLQPHLAGMPSELSIEFNGDKLSAVMPLESGHLGDGAVALVHMPRPLVEQRHAVEQTIWWMLAVAIAACALLGFGVADLLVGRRIRRLSVLIHRLRAGNVDSVLGAAPARGLLRRDEIDNLSDDVRRISREIEARLVGVREQSERDFLTGLGNRARLMNELPAALGVGPDRGRYLVLMLIDLDGFKQVNDTLGYHAGDALLREAALRIGDNALPPASAYRLGGDEFALLVPQVDSETLAEQIAVRVSMSLQTTRIVDGRHVPVSASVGIALSAYQQPLDASEMLIRADIALLDAKNSERGGIRLFSEHAHNAFRDRIELESLLRGALKEQALQAWLQPVVASGNSRVVGFEALARWHDPVRGWVEPGRFIAAAERAQLIPDVDLCVTERAIQLWLPLRSYLPRARLNVNVSAKSLLAADFLPRFAELLNRYQVPAKLLAVELTESELGISDERLEAALAELRRLQVPLIVDDFGVGASSLSRLARLRPAGVKIDGSFVRDLEGDGGRICRVVLELARELGMTVTAEFVENAYQAERLAEMGCHFQQGFRYSAALSGDRLERWVSERLRLEMPISRDPPIGAGFLS</sequence>
<feature type="domain" description="EAL" evidence="1">
    <location>
        <begin position="527"/>
        <end position="778"/>
    </location>
</feature>
<dbReference type="PANTHER" id="PTHR33121:SF70">
    <property type="entry name" value="SIGNALING PROTEIN YKOW"/>
    <property type="match status" value="1"/>
</dbReference>
<dbReference type="Gene3D" id="3.20.20.450">
    <property type="entry name" value="EAL domain"/>
    <property type="match status" value="1"/>
</dbReference>
<proteinExistence type="predicted"/>
<feature type="domain" description="GGDEF" evidence="2">
    <location>
        <begin position="384"/>
        <end position="518"/>
    </location>
</feature>
<name>A0AAW3ZLD3_9GAMM</name>
<dbReference type="SUPFAM" id="SSF141868">
    <property type="entry name" value="EAL domain-like"/>
    <property type="match status" value="1"/>
</dbReference>
<dbReference type="NCBIfam" id="TIGR00254">
    <property type="entry name" value="GGDEF"/>
    <property type="match status" value="1"/>
</dbReference>
<reference evidence="3 4" key="1">
    <citation type="submission" date="2020-09" db="EMBL/GenBank/DDBJ databases">
        <title>Pseudoxanthomonas sp. CAU 1598 isolated from sand of Yaerae Beach.</title>
        <authorList>
            <person name="Kim W."/>
        </authorList>
    </citation>
    <scope>NUCLEOTIDE SEQUENCE [LARGE SCALE GENOMIC DNA]</scope>
    <source>
        <strain evidence="3 4">CAU 1598</strain>
    </source>
</reference>
<dbReference type="PROSITE" id="PS50887">
    <property type="entry name" value="GGDEF"/>
    <property type="match status" value="1"/>
</dbReference>
<dbReference type="Pfam" id="PF05228">
    <property type="entry name" value="CHASE4"/>
    <property type="match status" value="1"/>
</dbReference>
<dbReference type="Pfam" id="PF00563">
    <property type="entry name" value="EAL"/>
    <property type="match status" value="1"/>
</dbReference>
<dbReference type="EMBL" id="JACYTR010000009">
    <property type="protein sequence ID" value="MBD8525487.1"/>
    <property type="molecule type" value="Genomic_DNA"/>
</dbReference>
<dbReference type="InterPro" id="IPR043128">
    <property type="entry name" value="Rev_trsase/Diguanyl_cyclase"/>
</dbReference>
<accession>A0AAW3ZLD3</accession>
<comment type="caution">
    <text evidence="3">The sequence shown here is derived from an EMBL/GenBank/DDBJ whole genome shotgun (WGS) entry which is preliminary data.</text>
</comment>
<dbReference type="InterPro" id="IPR001633">
    <property type="entry name" value="EAL_dom"/>
</dbReference>
<dbReference type="PANTHER" id="PTHR33121">
    <property type="entry name" value="CYCLIC DI-GMP PHOSPHODIESTERASE PDEF"/>
    <property type="match status" value="1"/>
</dbReference>
<organism evidence="3 4">
    <name type="scientific">Pseudomarimonas arenosa</name>
    <dbReference type="NCBI Taxonomy" id="2774145"/>
    <lineage>
        <taxon>Bacteria</taxon>
        <taxon>Pseudomonadati</taxon>
        <taxon>Pseudomonadota</taxon>
        <taxon>Gammaproteobacteria</taxon>
        <taxon>Lysobacterales</taxon>
        <taxon>Lysobacteraceae</taxon>
        <taxon>Pseudomarimonas</taxon>
    </lineage>
</organism>
<dbReference type="PROSITE" id="PS50883">
    <property type="entry name" value="EAL"/>
    <property type="match status" value="1"/>
</dbReference>
<dbReference type="InterPro" id="IPR007892">
    <property type="entry name" value="CHASE4"/>
</dbReference>
<dbReference type="SUPFAM" id="SSF55073">
    <property type="entry name" value="Nucleotide cyclase"/>
    <property type="match status" value="1"/>
</dbReference>
<evidence type="ECO:0000313" key="4">
    <source>
        <dbReference type="Proteomes" id="UP000613768"/>
    </source>
</evidence>
<dbReference type="Pfam" id="PF00990">
    <property type="entry name" value="GGDEF"/>
    <property type="match status" value="1"/>
</dbReference>
<dbReference type="CDD" id="cd01949">
    <property type="entry name" value="GGDEF"/>
    <property type="match status" value="1"/>
</dbReference>
<keyword evidence="4" id="KW-1185">Reference proteome</keyword>
<dbReference type="InterPro" id="IPR029787">
    <property type="entry name" value="Nucleotide_cyclase"/>
</dbReference>
<dbReference type="SMART" id="SM00052">
    <property type="entry name" value="EAL"/>
    <property type="match status" value="1"/>
</dbReference>
<dbReference type="SMART" id="SM00267">
    <property type="entry name" value="GGDEF"/>
    <property type="match status" value="1"/>
</dbReference>
<dbReference type="RefSeq" id="WP_192028827.1">
    <property type="nucleotide sequence ID" value="NZ_JACYTR010000009.1"/>
</dbReference>
<dbReference type="InterPro" id="IPR035919">
    <property type="entry name" value="EAL_sf"/>
</dbReference>
<dbReference type="InterPro" id="IPR000160">
    <property type="entry name" value="GGDEF_dom"/>
</dbReference>